<proteinExistence type="predicted"/>
<dbReference type="KEGG" id="hoh:Hoch_2370"/>
<feature type="chain" id="PRO_5003011396" description="Lipoprotein" evidence="2">
    <location>
        <begin position="22"/>
        <end position="179"/>
    </location>
</feature>
<evidence type="ECO:0008006" key="5">
    <source>
        <dbReference type="Google" id="ProtNLM"/>
    </source>
</evidence>
<protein>
    <recommendedName>
        <fullName evidence="5">Lipoprotein</fullName>
    </recommendedName>
</protein>
<sequence length="179" mass="19531">MKSTRWTALALALACAALALGCGGRRSDGPKHPRPLPVEPTLGTGECGDPARDGVIGEAPTLSHADRDLDGDGEDEVVVADRDICTPEGNCHWNVFHDDAGCLRYLGTLSAARVQRLGRRGERGFSDVRAVWYLTGQQRLLVQEYRFLRGGYRIAEVLLCRQSDDDIVQCAEVDESAIH</sequence>
<dbReference type="EMBL" id="CP001804">
    <property type="protein sequence ID" value="ACY14908.1"/>
    <property type="molecule type" value="Genomic_DNA"/>
</dbReference>
<keyword evidence="4" id="KW-1185">Reference proteome</keyword>
<evidence type="ECO:0000313" key="3">
    <source>
        <dbReference type="EMBL" id="ACY14908.1"/>
    </source>
</evidence>
<dbReference type="HOGENOM" id="CLU_1501501_0_0_7"/>
<feature type="region of interest" description="Disordered" evidence="1">
    <location>
        <begin position="26"/>
        <end position="45"/>
    </location>
</feature>
<evidence type="ECO:0000256" key="2">
    <source>
        <dbReference type="SAM" id="SignalP"/>
    </source>
</evidence>
<dbReference type="Proteomes" id="UP000001880">
    <property type="component" value="Chromosome"/>
</dbReference>
<accession>D0LJ61</accession>
<feature type="signal peptide" evidence="2">
    <location>
        <begin position="1"/>
        <end position="21"/>
    </location>
</feature>
<reference evidence="3 4" key="1">
    <citation type="journal article" date="2010" name="Stand. Genomic Sci.">
        <title>Complete genome sequence of Haliangium ochraceum type strain (SMP-2).</title>
        <authorList>
            <consortium name="US DOE Joint Genome Institute (JGI-PGF)"/>
            <person name="Ivanova N."/>
            <person name="Daum C."/>
            <person name="Lang E."/>
            <person name="Abt B."/>
            <person name="Kopitz M."/>
            <person name="Saunders E."/>
            <person name="Lapidus A."/>
            <person name="Lucas S."/>
            <person name="Glavina Del Rio T."/>
            <person name="Nolan M."/>
            <person name="Tice H."/>
            <person name="Copeland A."/>
            <person name="Cheng J.F."/>
            <person name="Chen F."/>
            <person name="Bruce D."/>
            <person name="Goodwin L."/>
            <person name="Pitluck S."/>
            <person name="Mavromatis K."/>
            <person name="Pati A."/>
            <person name="Mikhailova N."/>
            <person name="Chen A."/>
            <person name="Palaniappan K."/>
            <person name="Land M."/>
            <person name="Hauser L."/>
            <person name="Chang Y.J."/>
            <person name="Jeffries C.D."/>
            <person name="Detter J.C."/>
            <person name="Brettin T."/>
            <person name="Rohde M."/>
            <person name="Goker M."/>
            <person name="Bristow J."/>
            <person name="Markowitz V."/>
            <person name="Eisen J.A."/>
            <person name="Hugenholtz P."/>
            <person name="Kyrpides N.C."/>
            <person name="Klenk H.P."/>
        </authorList>
    </citation>
    <scope>NUCLEOTIDE SEQUENCE [LARGE SCALE GENOMIC DNA]</scope>
    <source>
        <strain evidence="4">DSM 14365 / CIP 107738 / JCM 11303 / AJ 13395 / SMP-2</strain>
    </source>
</reference>
<name>D0LJ61_HALO1</name>
<keyword evidence="2" id="KW-0732">Signal</keyword>
<dbReference type="AlphaFoldDB" id="D0LJ61"/>
<dbReference type="STRING" id="502025.Hoch_2370"/>
<dbReference type="PROSITE" id="PS51257">
    <property type="entry name" value="PROKAR_LIPOPROTEIN"/>
    <property type="match status" value="1"/>
</dbReference>
<dbReference type="RefSeq" id="WP_012827516.1">
    <property type="nucleotide sequence ID" value="NC_013440.1"/>
</dbReference>
<evidence type="ECO:0000313" key="4">
    <source>
        <dbReference type="Proteomes" id="UP000001880"/>
    </source>
</evidence>
<gene>
    <name evidence="3" type="ordered locus">Hoch_2370</name>
</gene>
<organism evidence="3 4">
    <name type="scientific">Haliangium ochraceum (strain DSM 14365 / JCM 11303 / SMP-2)</name>
    <dbReference type="NCBI Taxonomy" id="502025"/>
    <lineage>
        <taxon>Bacteria</taxon>
        <taxon>Pseudomonadati</taxon>
        <taxon>Myxococcota</taxon>
        <taxon>Polyangia</taxon>
        <taxon>Haliangiales</taxon>
        <taxon>Kofleriaceae</taxon>
        <taxon>Haliangium</taxon>
    </lineage>
</organism>
<evidence type="ECO:0000256" key="1">
    <source>
        <dbReference type="SAM" id="MobiDB-lite"/>
    </source>
</evidence>